<evidence type="ECO:0000256" key="1">
    <source>
        <dbReference type="ARBA" id="ARBA00007123"/>
    </source>
</evidence>
<evidence type="ECO:0000256" key="7">
    <source>
        <dbReference type="ARBA" id="ARBA00023163"/>
    </source>
</evidence>
<sequence length="323" mass="36366">MRELIKPQEIVIEKKTFSDRFGRFIIEPLERGYGTTLGNSLRRILLSSIPGAAVTSVKIEGAFHEFSAIPGVKEDVLQVIQNLKQIRVKLFTDKEKKVFLDVQGPSKVKASHIKIDSEVEIVDPDLLIATLENKKTHLLIEIALAKGRGYVQAEDNKRPDQPLGTIPLDSIFSPVEKVKYEVKPARIGRKTSFDSLLLEVSTDGTIKPDEAVREAARILNEYLEFFIREKKEKEMTDEEKKNFLEQKVEKIGISGLSLNALKAAGIEKIGDLVLKNAKELLKMQNFGKKSLEKIEKKLVKYNLSLAKEESNEAQKKRKKAGTA</sequence>
<dbReference type="NCBIfam" id="NF003513">
    <property type="entry name" value="PRK05182.1-2"/>
    <property type="match status" value="1"/>
</dbReference>
<reference evidence="13 14" key="1">
    <citation type="submission" date="2019-03" db="EMBL/GenBank/DDBJ databases">
        <title>Metabolic potential of uncultured bacteria and archaea associated with petroleum seepage in deep-sea sediments.</title>
        <authorList>
            <person name="Dong X."/>
            <person name="Hubert C."/>
        </authorList>
    </citation>
    <scope>NUCLEOTIDE SEQUENCE [LARGE SCALE GENOMIC DNA]</scope>
    <source>
        <strain evidence="13">E44_bin7</strain>
    </source>
</reference>
<dbReference type="SMART" id="SM00662">
    <property type="entry name" value="RPOLD"/>
    <property type="match status" value="1"/>
</dbReference>
<organism evidence="13 14">
    <name type="scientific">Aerophobetes bacterium</name>
    <dbReference type="NCBI Taxonomy" id="2030807"/>
    <lineage>
        <taxon>Bacteria</taxon>
        <taxon>Candidatus Aerophobota</taxon>
    </lineage>
</organism>
<keyword evidence="5 11" id="KW-0808">Transferase</keyword>
<accession>A0A523RTZ9</accession>
<dbReference type="InterPro" id="IPR036603">
    <property type="entry name" value="RBP11-like"/>
</dbReference>
<dbReference type="EC" id="2.7.7.6" evidence="2 11"/>
<dbReference type="SUPFAM" id="SSF47789">
    <property type="entry name" value="C-terminal domain of RNA polymerase alpha subunit"/>
    <property type="match status" value="1"/>
</dbReference>
<comment type="similarity">
    <text evidence="1 11">Belongs to the RNA polymerase alpha chain family.</text>
</comment>
<keyword evidence="6 11" id="KW-0548">Nucleotidyltransferase</keyword>
<evidence type="ECO:0000256" key="4">
    <source>
        <dbReference type="ARBA" id="ARBA00022478"/>
    </source>
</evidence>
<dbReference type="GO" id="GO:0003899">
    <property type="term" value="F:DNA-directed RNA polymerase activity"/>
    <property type="evidence" value="ECO:0007669"/>
    <property type="project" value="UniProtKB-UniRule"/>
</dbReference>
<evidence type="ECO:0000256" key="9">
    <source>
        <dbReference type="ARBA" id="ARBA00033070"/>
    </source>
</evidence>
<comment type="function">
    <text evidence="11">DNA-dependent RNA polymerase catalyzes the transcription of DNA into RNA using the four ribonucleoside triphosphates as substrates.</text>
</comment>
<feature type="domain" description="DNA-directed RNA polymerase RpoA/D/Rpb3-type" evidence="12">
    <location>
        <begin position="21"/>
        <end position="229"/>
    </location>
</feature>
<comment type="caution">
    <text evidence="13">The sequence shown here is derived from an EMBL/GenBank/DDBJ whole genome shotgun (WGS) entry which is preliminary data.</text>
</comment>
<dbReference type="Gene3D" id="1.10.150.20">
    <property type="entry name" value="5' to 3' exonuclease, C-terminal subdomain"/>
    <property type="match status" value="1"/>
</dbReference>
<comment type="subunit">
    <text evidence="11">Homodimer. The RNAP catalytic core consists of 2 alpha, 1 beta, 1 beta' and 1 omega subunit. When a sigma factor is associated with the core the holoenzyme is formed, which can initiate transcription.</text>
</comment>
<comment type="catalytic activity">
    <reaction evidence="10 11">
        <text>RNA(n) + a ribonucleoside 5'-triphosphate = RNA(n+1) + diphosphate</text>
        <dbReference type="Rhea" id="RHEA:21248"/>
        <dbReference type="Rhea" id="RHEA-COMP:14527"/>
        <dbReference type="Rhea" id="RHEA-COMP:17342"/>
        <dbReference type="ChEBI" id="CHEBI:33019"/>
        <dbReference type="ChEBI" id="CHEBI:61557"/>
        <dbReference type="ChEBI" id="CHEBI:140395"/>
        <dbReference type="EC" id="2.7.7.6"/>
    </reaction>
</comment>
<dbReference type="InterPro" id="IPR036643">
    <property type="entry name" value="RNApol_insert_sf"/>
</dbReference>
<feature type="region of interest" description="Alpha C-terminal domain (alpha-CTD)" evidence="11">
    <location>
        <begin position="240"/>
        <end position="323"/>
    </location>
</feature>
<protein>
    <recommendedName>
        <fullName evidence="3 11">DNA-directed RNA polymerase subunit alpha</fullName>
        <shortName evidence="11">RNAP subunit alpha</shortName>
        <ecNumber evidence="2 11">2.7.7.6</ecNumber>
    </recommendedName>
    <alternativeName>
        <fullName evidence="9 11">RNA polymerase subunit alpha</fullName>
    </alternativeName>
    <alternativeName>
        <fullName evidence="8 11">Transcriptase subunit alpha</fullName>
    </alternativeName>
</protein>
<proteinExistence type="inferred from homology"/>
<dbReference type="GO" id="GO:0005737">
    <property type="term" value="C:cytoplasm"/>
    <property type="evidence" value="ECO:0007669"/>
    <property type="project" value="UniProtKB-ARBA"/>
</dbReference>
<feature type="region of interest" description="Alpha N-terminal domain (alpha-NTD)" evidence="11">
    <location>
        <begin position="1"/>
        <end position="228"/>
    </location>
</feature>
<dbReference type="NCBIfam" id="NF003519">
    <property type="entry name" value="PRK05182.2-5"/>
    <property type="match status" value="1"/>
</dbReference>
<dbReference type="Pfam" id="PF01000">
    <property type="entry name" value="RNA_pol_A_bac"/>
    <property type="match status" value="1"/>
</dbReference>
<evidence type="ECO:0000256" key="5">
    <source>
        <dbReference type="ARBA" id="ARBA00022679"/>
    </source>
</evidence>
<dbReference type="Gene3D" id="3.30.1360.10">
    <property type="entry name" value="RNA polymerase, RBP11-like subunit"/>
    <property type="match status" value="1"/>
</dbReference>
<dbReference type="Gene3D" id="2.170.120.12">
    <property type="entry name" value="DNA-directed RNA polymerase, insert domain"/>
    <property type="match status" value="1"/>
</dbReference>
<dbReference type="SUPFAM" id="SSF55257">
    <property type="entry name" value="RBP11-like subunits of RNA polymerase"/>
    <property type="match status" value="1"/>
</dbReference>
<dbReference type="GO" id="GO:0000428">
    <property type="term" value="C:DNA-directed RNA polymerase complex"/>
    <property type="evidence" value="ECO:0007669"/>
    <property type="project" value="UniProtKB-KW"/>
</dbReference>
<name>A0A523RTZ9_UNCAE</name>
<dbReference type="InterPro" id="IPR011260">
    <property type="entry name" value="RNAP_asu_C"/>
</dbReference>
<evidence type="ECO:0000313" key="14">
    <source>
        <dbReference type="Proteomes" id="UP000316360"/>
    </source>
</evidence>
<dbReference type="InterPro" id="IPR011262">
    <property type="entry name" value="DNA-dir_RNA_pol_insert"/>
</dbReference>
<dbReference type="FunFam" id="2.170.120.12:FF:000001">
    <property type="entry name" value="DNA-directed RNA polymerase subunit alpha"/>
    <property type="match status" value="1"/>
</dbReference>
<dbReference type="GO" id="GO:0003677">
    <property type="term" value="F:DNA binding"/>
    <property type="evidence" value="ECO:0007669"/>
    <property type="project" value="UniProtKB-UniRule"/>
</dbReference>
<dbReference type="InterPro" id="IPR011773">
    <property type="entry name" value="DNA-dir_RpoA"/>
</dbReference>
<evidence type="ECO:0000313" key="13">
    <source>
        <dbReference type="EMBL" id="TET09285.1"/>
    </source>
</evidence>
<comment type="domain">
    <text evidence="11">The N-terminal domain is essential for RNAP assembly and basal transcription, whereas the C-terminal domain is involved in interaction with transcriptional regulators and with upstream promoter elements.</text>
</comment>
<dbReference type="HAMAP" id="MF_00059">
    <property type="entry name" value="RNApol_bact_RpoA"/>
    <property type="match status" value="1"/>
</dbReference>
<dbReference type="InterPro" id="IPR011263">
    <property type="entry name" value="DNA-dir_RNA_pol_RpoA/D/Rpb3"/>
</dbReference>
<evidence type="ECO:0000256" key="11">
    <source>
        <dbReference type="HAMAP-Rule" id="MF_00059"/>
    </source>
</evidence>
<keyword evidence="7 11" id="KW-0804">Transcription</keyword>
<dbReference type="Pfam" id="PF01193">
    <property type="entry name" value="RNA_pol_L"/>
    <property type="match status" value="1"/>
</dbReference>
<dbReference type="CDD" id="cd06928">
    <property type="entry name" value="RNAP_alpha_NTD"/>
    <property type="match status" value="1"/>
</dbReference>
<dbReference type="Proteomes" id="UP000316360">
    <property type="component" value="Unassembled WGS sequence"/>
</dbReference>
<dbReference type="GO" id="GO:0046983">
    <property type="term" value="F:protein dimerization activity"/>
    <property type="evidence" value="ECO:0007669"/>
    <property type="project" value="InterPro"/>
</dbReference>
<evidence type="ECO:0000259" key="12">
    <source>
        <dbReference type="SMART" id="SM00662"/>
    </source>
</evidence>
<evidence type="ECO:0000256" key="6">
    <source>
        <dbReference type="ARBA" id="ARBA00022695"/>
    </source>
</evidence>
<dbReference type="Pfam" id="PF03118">
    <property type="entry name" value="RNA_pol_A_CTD"/>
    <property type="match status" value="1"/>
</dbReference>
<evidence type="ECO:0000256" key="3">
    <source>
        <dbReference type="ARBA" id="ARBA00015972"/>
    </source>
</evidence>
<gene>
    <name evidence="11" type="primary">rpoA</name>
    <name evidence="13" type="ORF">E3J84_05295</name>
</gene>
<evidence type="ECO:0000256" key="10">
    <source>
        <dbReference type="ARBA" id="ARBA00048552"/>
    </source>
</evidence>
<evidence type="ECO:0000256" key="8">
    <source>
        <dbReference type="ARBA" id="ARBA00032524"/>
    </source>
</evidence>
<keyword evidence="4 11" id="KW-0240">DNA-directed RNA polymerase</keyword>
<evidence type="ECO:0000256" key="2">
    <source>
        <dbReference type="ARBA" id="ARBA00012418"/>
    </source>
</evidence>
<dbReference type="AlphaFoldDB" id="A0A523RTZ9"/>
<dbReference type="SUPFAM" id="SSF56553">
    <property type="entry name" value="Insert subdomain of RNA polymerase alpha subunit"/>
    <property type="match status" value="1"/>
</dbReference>
<dbReference type="GO" id="GO:0006351">
    <property type="term" value="P:DNA-templated transcription"/>
    <property type="evidence" value="ECO:0007669"/>
    <property type="project" value="UniProtKB-UniRule"/>
</dbReference>
<dbReference type="EMBL" id="SOKJ01000301">
    <property type="protein sequence ID" value="TET09285.1"/>
    <property type="molecule type" value="Genomic_DNA"/>
</dbReference>
<dbReference type="NCBIfam" id="TIGR02027">
    <property type="entry name" value="rpoA"/>
    <property type="match status" value="1"/>
</dbReference>